<dbReference type="Proteomes" id="UP000193922">
    <property type="component" value="Unassembled WGS sequence"/>
</dbReference>
<dbReference type="InterPro" id="IPR001375">
    <property type="entry name" value="Peptidase_S9_cat"/>
</dbReference>
<evidence type="ECO:0000259" key="8">
    <source>
        <dbReference type="Pfam" id="PF00326"/>
    </source>
</evidence>
<protein>
    <recommendedName>
        <fullName evidence="6">Prolyl endopeptidase</fullName>
        <ecNumber evidence="6">3.4.21.-</ecNumber>
    </recommendedName>
</protein>
<dbReference type="AlphaFoldDB" id="A0A1Y1WAK4"/>
<dbReference type="GeneID" id="63803860"/>
<dbReference type="RefSeq" id="XP_040744132.1">
    <property type="nucleotide sequence ID" value="XM_040887212.1"/>
</dbReference>
<dbReference type="OrthoDB" id="248387at2759"/>
<organism evidence="10 11">
    <name type="scientific">Linderina pennispora</name>
    <dbReference type="NCBI Taxonomy" id="61395"/>
    <lineage>
        <taxon>Eukaryota</taxon>
        <taxon>Fungi</taxon>
        <taxon>Fungi incertae sedis</taxon>
        <taxon>Zoopagomycota</taxon>
        <taxon>Kickxellomycotina</taxon>
        <taxon>Kickxellomycetes</taxon>
        <taxon>Kickxellales</taxon>
        <taxon>Kickxellaceae</taxon>
        <taxon>Linderina</taxon>
    </lineage>
</organism>
<feature type="domain" description="Peptidase S9A N-terminal" evidence="9">
    <location>
        <begin position="178"/>
        <end position="267"/>
    </location>
</feature>
<evidence type="ECO:0000256" key="2">
    <source>
        <dbReference type="ARBA" id="ARBA00022670"/>
    </source>
</evidence>
<gene>
    <name evidence="10" type="ORF">DL89DRAFT_266758</name>
</gene>
<dbReference type="PANTHER" id="PTHR11757:SF19">
    <property type="entry name" value="PROLYL ENDOPEPTIDASE-LIKE"/>
    <property type="match status" value="1"/>
</dbReference>
<dbReference type="InterPro" id="IPR002470">
    <property type="entry name" value="Peptidase_S9A"/>
</dbReference>
<keyword evidence="2 6" id="KW-0645">Protease</keyword>
<keyword evidence="3 6" id="KW-0378">Hydrolase</keyword>
<evidence type="ECO:0000256" key="3">
    <source>
        <dbReference type="ARBA" id="ARBA00022801"/>
    </source>
</evidence>
<evidence type="ECO:0000256" key="1">
    <source>
        <dbReference type="ARBA" id="ARBA00005228"/>
    </source>
</evidence>
<evidence type="ECO:0000256" key="5">
    <source>
        <dbReference type="ARBA" id="ARBA00045448"/>
    </source>
</evidence>
<dbReference type="InterPro" id="IPR029058">
    <property type="entry name" value="AB_hydrolase_fold"/>
</dbReference>
<dbReference type="EC" id="3.4.21.-" evidence="6"/>
<dbReference type="SUPFAM" id="SSF50993">
    <property type="entry name" value="Peptidase/esterase 'gauge' domain"/>
    <property type="match status" value="1"/>
</dbReference>
<evidence type="ECO:0000313" key="11">
    <source>
        <dbReference type="Proteomes" id="UP000193922"/>
    </source>
</evidence>
<name>A0A1Y1WAK4_9FUNG</name>
<dbReference type="InterPro" id="IPR023302">
    <property type="entry name" value="Pept_S9A_N"/>
</dbReference>
<comment type="function">
    <text evidence="5">Serine peptidase whose precise substrate specificity remains unclear. Does not cleave peptides after a arginine or lysine residue. Regulates trans-Golgi network morphology and sorting by regulating the membrane binding of the AP-1 complex. May play a role in the regulation of synaptic vesicle exocytosis.</text>
</comment>
<feature type="domain" description="Peptidase S9A N-terminal" evidence="9">
    <location>
        <begin position="31"/>
        <end position="114"/>
    </location>
</feature>
<dbReference type="InterPro" id="IPR051543">
    <property type="entry name" value="Serine_Peptidase_S9A"/>
</dbReference>
<dbReference type="Gene3D" id="2.130.10.120">
    <property type="entry name" value="Prolyl oligopeptidase, N-terminal domain"/>
    <property type="match status" value="1"/>
</dbReference>
<feature type="domain" description="Peptidase S9 prolyl oligopeptidase catalytic" evidence="8">
    <location>
        <begin position="438"/>
        <end position="600"/>
    </location>
</feature>
<comment type="caution">
    <text evidence="10">The sequence shown here is derived from an EMBL/GenBank/DDBJ whole genome shotgun (WGS) entry which is preliminary data.</text>
</comment>
<comment type="similarity">
    <text evidence="1 6">Belongs to the peptidase S9A family.</text>
</comment>
<evidence type="ECO:0000256" key="7">
    <source>
        <dbReference type="SAM" id="MobiDB-lite"/>
    </source>
</evidence>
<evidence type="ECO:0000313" key="10">
    <source>
        <dbReference type="EMBL" id="ORX70553.1"/>
    </source>
</evidence>
<dbReference type="SUPFAM" id="SSF53474">
    <property type="entry name" value="alpha/beta-Hydrolases"/>
    <property type="match status" value="1"/>
</dbReference>
<dbReference type="Pfam" id="PF00326">
    <property type="entry name" value="Peptidase_S9"/>
    <property type="match status" value="1"/>
</dbReference>
<evidence type="ECO:0000259" key="9">
    <source>
        <dbReference type="Pfam" id="PF02897"/>
    </source>
</evidence>
<reference evidence="10 11" key="1">
    <citation type="submission" date="2016-07" db="EMBL/GenBank/DDBJ databases">
        <title>Pervasive Adenine N6-methylation of Active Genes in Fungi.</title>
        <authorList>
            <consortium name="DOE Joint Genome Institute"/>
            <person name="Mondo S.J."/>
            <person name="Dannebaum R.O."/>
            <person name="Kuo R.C."/>
            <person name="Labutti K."/>
            <person name="Haridas S."/>
            <person name="Kuo A."/>
            <person name="Salamov A."/>
            <person name="Ahrendt S.R."/>
            <person name="Lipzen A."/>
            <person name="Sullivan W."/>
            <person name="Andreopoulos W.B."/>
            <person name="Clum A."/>
            <person name="Lindquist E."/>
            <person name="Daum C."/>
            <person name="Ramamoorthy G.K."/>
            <person name="Gryganskyi A."/>
            <person name="Culley D."/>
            <person name="Magnuson J.K."/>
            <person name="James T.Y."/>
            <person name="O'Malley M.A."/>
            <person name="Stajich J.E."/>
            <person name="Spatafora J.W."/>
            <person name="Visel A."/>
            <person name="Grigoriev I.V."/>
        </authorList>
    </citation>
    <scope>NUCLEOTIDE SEQUENCE [LARGE SCALE GENOMIC DNA]</scope>
    <source>
        <strain evidence="10 11">ATCC 12442</strain>
    </source>
</reference>
<evidence type="ECO:0000256" key="6">
    <source>
        <dbReference type="RuleBase" id="RU368024"/>
    </source>
</evidence>
<dbReference type="EMBL" id="MCFD01000005">
    <property type="protein sequence ID" value="ORX70553.1"/>
    <property type="molecule type" value="Genomic_DNA"/>
</dbReference>
<dbReference type="Gene3D" id="3.40.50.1820">
    <property type="entry name" value="alpha/beta hydrolase"/>
    <property type="match status" value="1"/>
</dbReference>
<evidence type="ECO:0000256" key="4">
    <source>
        <dbReference type="ARBA" id="ARBA00022825"/>
    </source>
</evidence>
<dbReference type="GO" id="GO:0004252">
    <property type="term" value="F:serine-type endopeptidase activity"/>
    <property type="evidence" value="ECO:0007669"/>
    <property type="project" value="UniProtKB-UniRule"/>
</dbReference>
<dbReference type="PANTHER" id="PTHR11757">
    <property type="entry name" value="PROTEASE FAMILY S9A OLIGOPEPTIDASE"/>
    <property type="match status" value="1"/>
</dbReference>
<accession>A0A1Y1WAK4</accession>
<sequence length="666" mass="74426">MNSLGRPRFLAGILRPKIPQPPVAPNRPASSIRSDEYSWMQQPEHSEKVSEYLRAEKQYADQVMAGTERLQSKLAQEMSAATEVESMPPPVENRNGEFIYFVEGNGDGSLKVLMDSARLLKRHGLVIRLLHVSNDNSWMGCLVSDANDDSGKETGTFAAAEKCDQISNVYNFVFGTSGSVFYTVLNNKLRAHKVMGHSIGGRQSTDIVVYSEGDTECFLDITCTKDKQFFIVNSSTLDSSELHVFSSGQIRKNALQLVRPRQKGVEYFVRAPTQTPSSDNWEEVLTVQDNERIEDLEVFQDYFMVNIKRRGLPAVLIFDRKMGKRSELKLPYNGNCTIRPDANPQLDTSFVRLSLSSPVHLDSVVEYDMSTLRPFQSWLSTPLHLNPREFTVQRIEVPVDGTHVPMTLVFHRSVSLAQSPPTLVRVYGAYGVSLEPEFRLEDIPLLRRGWVIALAHVRGGGELGRAWYAGGRRSSKVNSVTDFLGCARYLLDKGWSAADRLSITGTSAGGLVVGSALNIHPEYFRAAALHVPFVDPLSAMLSPDLPLTEVERAEWGDPLASKSEYASIRVYAPYDNLSRMVGEQTKQAPSYPAKWVARLRSTGGYSTAPPPMTHRTTQWPKLMLDARMDLGHFHSHSDDPDHGFIKAHAFRSAFLLTEVQGWSEIK</sequence>
<dbReference type="PRINTS" id="PR00862">
    <property type="entry name" value="PROLIGOPTASE"/>
</dbReference>
<feature type="region of interest" description="Disordered" evidence="7">
    <location>
        <begin position="16"/>
        <end position="40"/>
    </location>
</feature>
<proteinExistence type="inferred from homology"/>
<keyword evidence="4 6" id="KW-0720">Serine protease</keyword>
<dbReference type="STRING" id="61395.A0A1Y1WAK4"/>
<dbReference type="Pfam" id="PF02897">
    <property type="entry name" value="Peptidase_S9_N"/>
    <property type="match status" value="2"/>
</dbReference>
<dbReference type="GO" id="GO:0006508">
    <property type="term" value="P:proteolysis"/>
    <property type="evidence" value="ECO:0007669"/>
    <property type="project" value="UniProtKB-KW"/>
</dbReference>
<keyword evidence="11" id="KW-1185">Reference proteome</keyword>